<sequence length="117" mass="13470">MSKESFKDFARLHPELATQVVNNKISWQKLYELYDIYGTNSSVWNTYLQSPSKEISKETTLNDIVTTIKGVDLETVQNGIQNMQKAISLLQDIGIGKAKDIPKSTYEPRPMYKYFED</sequence>
<organism evidence="1">
    <name type="scientific">human gut metagenome</name>
    <dbReference type="NCBI Taxonomy" id="408170"/>
    <lineage>
        <taxon>unclassified sequences</taxon>
        <taxon>metagenomes</taxon>
        <taxon>organismal metagenomes</taxon>
    </lineage>
</organism>
<evidence type="ECO:0000313" key="1">
    <source>
        <dbReference type="EMBL" id="EKC45055.1"/>
    </source>
</evidence>
<accession>K1RUB1</accession>
<protein>
    <submittedName>
        <fullName evidence="1">Uncharacterized protein</fullName>
    </submittedName>
</protein>
<reference evidence="1" key="1">
    <citation type="journal article" date="2013" name="Environ. Microbiol.">
        <title>Microbiota from the distal guts of lean and obese adolescents exhibit partial functional redundancy besides clear differences in community structure.</title>
        <authorList>
            <person name="Ferrer M."/>
            <person name="Ruiz A."/>
            <person name="Lanza F."/>
            <person name="Haange S.B."/>
            <person name="Oberbach A."/>
            <person name="Till H."/>
            <person name="Bargiela R."/>
            <person name="Campoy C."/>
            <person name="Segura M.T."/>
            <person name="Richter M."/>
            <person name="von Bergen M."/>
            <person name="Seifert J."/>
            <person name="Suarez A."/>
        </authorList>
    </citation>
    <scope>NUCLEOTIDE SEQUENCE</scope>
</reference>
<dbReference type="InterPro" id="IPR025953">
    <property type="entry name" value="YlbD_coat"/>
</dbReference>
<gene>
    <name evidence="1" type="ORF">OBE_17127</name>
</gene>
<comment type="caution">
    <text evidence="1">The sequence shown here is derived from an EMBL/GenBank/DDBJ whole genome shotgun (WGS) entry which is preliminary data.</text>
</comment>
<dbReference type="EMBL" id="AJWZ01011490">
    <property type="protein sequence ID" value="EKC45055.1"/>
    <property type="molecule type" value="Genomic_DNA"/>
</dbReference>
<dbReference type="AlphaFoldDB" id="K1RUB1"/>
<dbReference type="Pfam" id="PF14071">
    <property type="entry name" value="YlbD_coat"/>
    <property type="match status" value="1"/>
</dbReference>
<name>K1RUB1_9ZZZZ</name>
<proteinExistence type="predicted"/>